<dbReference type="RefSeq" id="WP_089073797.1">
    <property type="nucleotide sequence ID" value="NZ_CP022356.1"/>
</dbReference>
<evidence type="ECO:0000256" key="5">
    <source>
        <dbReference type="ARBA" id="ARBA00023002"/>
    </source>
</evidence>
<evidence type="ECO:0000259" key="6">
    <source>
        <dbReference type="Pfam" id="PF01266"/>
    </source>
</evidence>
<dbReference type="GO" id="GO:0004368">
    <property type="term" value="F:glycerol-3-phosphate dehydrogenase (quinone) activity"/>
    <property type="evidence" value="ECO:0007669"/>
    <property type="project" value="InterPro"/>
</dbReference>
<accession>A0A220VEW7</accession>
<dbReference type="Gene3D" id="3.30.9.10">
    <property type="entry name" value="D-Amino Acid Oxidase, subunit A, domain 2"/>
    <property type="match status" value="1"/>
</dbReference>
<dbReference type="InterPro" id="IPR036188">
    <property type="entry name" value="FAD/NAD-bd_sf"/>
</dbReference>
<evidence type="ECO:0000259" key="7">
    <source>
        <dbReference type="Pfam" id="PF16901"/>
    </source>
</evidence>
<evidence type="ECO:0000256" key="2">
    <source>
        <dbReference type="ARBA" id="ARBA00007330"/>
    </source>
</evidence>
<keyword evidence="5" id="KW-0560">Oxidoreductase</keyword>
<protein>
    <submittedName>
        <fullName evidence="8">Glycerol-3-phosphate dehydrogenase</fullName>
    </submittedName>
</protein>
<keyword evidence="9" id="KW-1185">Reference proteome</keyword>
<sequence>MSLKKESLIYDVVIIGGGANGSGIAAEAAERGLKIALFEKNDFASASSSASSKLLHGGLRYLENFEFSFVKNALVERDILLKKLPFIAHPLAFQIPILNKIRFSFTLKLGLKTYDMLAVNSALPKYKKIKFNKLFLKPKIKKGFEYFDCWVDDSRLVILNILQAHLFDGNVQNYHEVIKCDYDIKESLWKILVKDKIHNKEFHVFSKFLINASGAWVNEVCEKVLNYKMTPNLRLIKGSHIIIRNKLDVKNAFLLQHFDKRFVFVIPYLENFLIVGTTDYEFDECIENVEISESEKHYLIDIFNTYFNYSINKEDILSSYSGIRPLIDDKGSKPQNISRKFLIKYDKAKKLVSVFGGKLTTYRLLSEQVIDKLKEDLTLIKPSISETTCFIDSDVSSSPKLLYREIHKKYPFLPKSFIQRLISTYGEKCEDILKGSKSLEDLGEDFGLNIFEKEITYTVKNEFVMKAEDFLYRRTKLGLLCNDNQIQKISHFVKRLVNVNQDFN</sequence>
<evidence type="ECO:0000256" key="1">
    <source>
        <dbReference type="ARBA" id="ARBA00001974"/>
    </source>
</evidence>
<dbReference type="InterPro" id="IPR000447">
    <property type="entry name" value="G3P_DH_FAD-dep"/>
</dbReference>
<dbReference type="GO" id="GO:0046168">
    <property type="term" value="P:glycerol-3-phosphate catabolic process"/>
    <property type="evidence" value="ECO:0007669"/>
    <property type="project" value="TreeGrafter"/>
</dbReference>
<comment type="similarity">
    <text evidence="2">Belongs to the FAD-dependent glycerol-3-phosphate dehydrogenase family.</text>
</comment>
<dbReference type="OrthoDB" id="9766796at2"/>
<evidence type="ECO:0000313" key="8">
    <source>
        <dbReference type="EMBL" id="ASK78889.1"/>
    </source>
</evidence>
<dbReference type="EMBL" id="CP022356">
    <property type="protein sequence ID" value="ASK78889.1"/>
    <property type="molecule type" value="Genomic_DNA"/>
</dbReference>
<dbReference type="Gene3D" id="3.50.50.60">
    <property type="entry name" value="FAD/NAD(P)-binding domain"/>
    <property type="match status" value="1"/>
</dbReference>
<dbReference type="InterPro" id="IPR038299">
    <property type="entry name" value="DAO_C_sf"/>
</dbReference>
<name>A0A220VEW7_9GAMM</name>
<evidence type="ECO:0000313" key="9">
    <source>
        <dbReference type="Proteomes" id="UP000242175"/>
    </source>
</evidence>
<feature type="domain" description="FAD dependent oxidoreductase" evidence="6">
    <location>
        <begin position="11"/>
        <end position="330"/>
    </location>
</feature>
<dbReference type="InterPro" id="IPR031656">
    <property type="entry name" value="DAO_C"/>
</dbReference>
<comment type="cofactor">
    <cofactor evidence="1">
        <name>FAD</name>
        <dbReference type="ChEBI" id="CHEBI:57692"/>
    </cofactor>
</comment>
<dbReference type="SUPFAM" id="SSF51905">
    <property type="entry name" value="FAD/NAD(P)-binding domain"/>
    <property type="match status" value="1"/>
</dbReference>
<dbReference type="PANTHER" id="PTHR11985:SF15">
    <property type="entry name" value="GLYCEROL-3-PHOSPHATE DEHYDROGENASE, MITOCHONDRIAL"/>
    <property type="match status" value="1"/>
</dbReference>
<evidence type="ECO:0000256" key="4">
    <source>
        <dbReference type="ARBA" id="ARBA00022827"/>
    </source>
</evidence>
<dbReference type="PRINTS" id="PR01001">
    <property type="entry name" value="FADG3PDH"/>
</dbReference>
<feature type="domain" description="Alpha-glycerophosphate oxidase C-terminal" evidence="7">
    <location>
        <begin position="402"/>
        <end position="487"/>
    </location>
</feature>
<keyword evidence="4" id="KW-0274">FAD</keyword>
<reference evidence="8 9" key="1">
    <citation type="journal article" date="2016" name="Int. J. Syst. Evol. Microbiol.">
        <title>Paraphotobacterium marinum gen. nov., sp. nov., a member of the family Vibrionaceae, isolated from surface seawater.</title>
        <authorList>
            <person name="Huang Z."/>
            <person name="Dong C."/>
            <person name="Shao Z."/>
        </authorList>
    </citation>
    <scope>NUCLEOTIDE SEQUENCE [LARGE SCALE GENOMIC DNA]</scope>
    <source>
        <strain evidence="8 9">NSCS20N07D</strain>
    </source>
</reference>
<dbReference type="NCBIfam" id="NF009906">
    <property type="entry name" value="PRK13369.1"/>
    <property type="match status" value="1"/>
</dbReference>
<evidence type="ECO:0000256" key="3">
    <source>
        <dbReference type="ARBA" id="ARBA00022630"/>
    </source>
</evidence>
<dbReference type="InterPro" id="IPR006076">
    <property type="entry name" value="FAD-dep_OxRdtase"/>
</dbReference>
<dbReference type="AlphaFoldDB" id="A0A220VEW7"/>
<dbReference type="Gene3D" id="1.10.8.870">
    <property type="entry name" value="Alpha-glycerophosphate oxidase, cap domain"/>
    <property type="match status" value="1"/>
</dbReference>
<keyword evidence="3" id="KW-0285">Flavoprotein</keyword>
<gene>
    <name evidence="8" type="ORF">CF386_07415</name>
</gene>
<dbReference type="PANTHER" id="PTHR11985">
    <property type="entry name" value="GLYCEROL-3-PHOSPHATE DEHYDROGENASE"/>
    <property type="match status" value="1"/>
</dbReference>
<dbReference type="Pfam" id="PF01266">
    <property type="entry name" value="DAO"/>
    <property type="match status" value="1"/>
</dbReference>
<proteinExistence type="inferred from homology"/>
<dbReference type="Proteomes" id="UP000242175">
    <property type="component" value="Chromosome small"/>
</dbReference>
<dbReference type="KEGG" id="pmai:CF386_07415"/>
<dbReference type="Pfam" id="PF16901">
    <property type="entry name" value="DAO_C"/>
    <property type="match status" value="1"/>
</dbReference>
<organism evidence="8 9">
    <name type="scientific">Paraphotobacterium marinum</name>
    <dbReference type="NCBI Taxonomy" id="1755811"/>
    <lineage>
        <taxon>Bacteria</taxon>
        <taxon>Pseudomonadati</taxon>
        <taxon>Pseudomonadota</taxon>
        <taxon>Gammaproteobacteria</taxon>
        <taxon>Vibrionales</taxon>
        <taxon>Vibrionaceae</taxon>
        <taxon>Paraphotobacterium</taxon>
    </lineage>
</organism>
<dbReference type="NCBIfam" id="NF008899">
    <property type="entry name" value="PRK12266.1"/>
    <property type="match status" value="1"/>
</dbReference>